<dbReference type="EMBL" id="KZ678128">
    <property type="protein sequence ID" value="PSN75471.1"/>
    <property type="molecule type" value="Genomic_DNA"/>
</dbReference>
<gene>
    <name evidence="2" type="ORF">BS50DRAFT_40941</name>
</gene>
<dbReference type="AlphaFoldDB" id="A0A2T2PCS8"/>
<proteinExistence type="predicted"/>
<accession>A0A2T2PCS8</accession>
<sequence>MPRWLLLVTSSGEEGMHRWLAGTRGGVRRGRGSQPPPPPSSCFPTETNPQLGIHTSLDPSRPTTSTRARGYAYTGRPGQLDPLRQQLGQSAPASLLPTTHQASPATANRAHTHSSSSSRDQNCVRPATLPSTSPMCPRLTQHRFSLT</sequence>
<feature type="region of interest" description="Disordered" evidence="1">
    <location>
        <begin position="24"/>
        <end position="147"/>
    </location>
</feature>
<evidence type="ECO:0000313" key="3">
    <source>
        <dbReference type="Proteomes" id="UP000240883"/>
    </source>
</evidence>
<protein>
    <submittedName>
        <fullName evidence="2">Uncharacterized protein</fullName>
    </submittedName>
</protein>
<dbReference type="Proteomes" id="UP000240883">
    <property type="component" value="Unassembled WGS sequence"/>
</dbReference>
<feature type="compositionally biased region" description="Polar residues" evidence="1">
    <location>
        <begin position="86"/>
        <end position="106"/>
    </location>
</feature>
<evidence type="ECO:0000313" key="2">
    <source>
        <dbReference type="EMBL" id="PSN75471.1"/>
    </source>
</evidence>
<organism evidence="2 3">
    <name type="scientific">Corynespora cassiicola Philippines</name>
    <dbReference type="NCBI Taxonomy" id="1448308"/>
    <lineage>
        <taxon>Eukaryota</taxon>
        <taxon>Fungi</taxon>
        <taxon>Dikarya</taxon>
        <taxon>Ascomycota</taxon>
        <taxon>Pezizomycotina</taxon>
        <taxon>Dothideomycetes</taxon>
        <taxon>Pleosporomycetidae</taxon>
        <taxon>Pleosporales</taxon>
        <taxon>Corynesporascaceae</taxon>
        <taxon>Corynespora</taxon>
    </lineage>
</organism>
<keyword evidence="3" id="KW-1185">Reference proteome</keyword>
<reference evidence="2 3" key="1">
    <citation type="journal article" date="2018" name="Front. Microbiol.">
        <title>Genome-Wide Analysis of Corynespora cassiicola Leaf Fall Disease Putative Effectors.</title>
        <authorList>
            <person name="Lopez D."/>
            <person name="Ribeiro S."/>
            <person name="Label P."/>
            <person name="Fumanal B."/>
            <person name="Venisse J.S."/>
            <person name="Kohler A."/>
            <person name="de Oliveira R.R."/>
            <person name="Labutti K."/>
            <person name="Lipzen A."/>
            <person name="Lail K."/>
            <person name="Bauer D."/>
            <person name="Ohm R.A."/>
            <person name="Barry K.W."/>
            <person name="Spatafora J."/>
            <person name="Grigoriev I.V."/>
            <person name="Martin F.M."/>
            <person name="Pujade-Renaud V."/>
        </authorList>
    </citation>
    <scope>NUCLEOTIDE SEQUENCE [LARGE SCALE GENOMIC DNA]</scope>
    <source>
        <strain evidence="2 3">Philippines</strain>
    </source>
</reference>
<name>A0A2T2PCS8_CORCC</name>
<evidence type="ECO:0000256" key="1">
    <source>
        <dbReference type="SAM" id="MobiDB-lite"/>
    </source>
</evidence>
<feature type="compositionally biased region" description="Polar residues" evidence="1">
    <location>
        <begin position="57"/>
        <end position="67"/>
    </location>
</feature>